<accession>A0A4R5KXT0</accession>
<keyword evidence="1" id="KW-0472">Membrane</keyword>
<dbReference type="EMBL" id="SMRT01000001">
    <property type="protein sequence ID" value="TDG00393.1"/>
    <property type="molecule type" value="Genomic_DNA"/>
</dbReference>
<feature type="transmembrane region" description="Helical" evidence="1">
    <location>
        <begin position="42"/>
        <end position="62"/>
    </location>
</feature>
<keyword evidence="1" id="KW-1133">Transmembrane helix</keyword>
<dbReference type="RefSeq" id="WP_133225102.1">
    <property type="nucleotide sequence ID" value="NZ_SMRT01000001.1"/>
</dbReference>
<evidence type="ECO:0000256" key="1">
    <source>
        <dbReference type="SAM" id="Phobius"/>
    </source>
</evidence>
<dbReference type="Proteomes" id="UP000295636">
    <property type="component" value="Unassembled WGS sequence"/>
</dbReference>
<comment type="caution">
    <text evidence="2">The sequence shown here is derived from an EMBL/GenBank/DDBJ whole genome shotgun (WGS) entry which is preliminary data.</text>
</comment>
<keyword evidence="1" id="KW-0812">Transmembrane</keyword>
<sequence length="318" mass="35235">MSIENQLKAEFQRYSDQLQYPRQLDDRIALLTRKGTAARRGIITRIALIAACIFLFSGIAYASNLLYTMQSHRVSVEVFSDAQAQLPDSLNAEIRSSFQQIRDQLTPGESAIMYVSELDKRKLPALIKVTQPVRYTDPEECAAIAGGLLKKPAVLPQDYVLAWGEKEASSGMIDAHTYTRYKSLLEKQAADTKQNVVWQRAAQSVSASEAVMSRPGLIYVNSNQDRIEIRFQVMPTSNSQVGLKISTGTSTTAEKIDLSGKTGFYTRNNSTFLSDTGKLDTISWVEELSDGQTALYEVSTSSSNVSKAELLLIADHMK</sequence>
<evidence type="ECO:0000313" key="2">
    <source>
        <dbReference type="EMBL" id="TDG00393.1"/>
    </source>
</evidence>
<gene>
    <name evidence="2" type="ORF">E1757_01790</name>
</gene>
<keyword evidence="3" id="KW-1185">Reference proteome</keyword>
<organism evidence="2 3">
    <name type="scientific">Paenibacillus piri</name>
    <dbReference type="NCBI Taxonomy" id="2547395"/>
    <lineage>
        <taxon>Bacteria</taxon>
        <taxon>Bacillati</taxon>
        <taxon>Bacillota</taxon>
        <taxon>Bacilli</taxon>
        <taxon>Bacillales</taxon>
        <taxon>Paenibacillaceae</taxon>
        <taxon>Paenibacillus</taxon>
    </lineage>
</organism>
<dbReference type="AlphaFoldDB" id="A0A4R5KXT0"/>
<dbReference type="OrthoDB" id="2471945at2"/>
<protein>
    <recommendedName>
        <fullName evidence="4">DUF4367 domain-containing protein</fullName>
    </recommendedName>
</protein>
<reference evidence="2 3" key="1">
    <citation type="submission" date="2019-03" db="EMBL/GenBank/DDBJ databases">
        <title>This is whole genome sequence of Paenibacillus sp MS74 strain.</title>
        <authorList>
            <person name="Trinh H.N."/>
        </authorList>
    </citation>
    <scope>NUCLEOTIDE SEQUENCE [LARGE SCALE GENOMIC DNA]</scope>
    <source>
        <strain evidence="2 3">MS74</strain>
    </source>
</reference>
<evidence type="ECO:0008006" key="4">
    <source>
        <dbReference type="Google" id="ProtNLM"/>
    </source>
</evidence>
<proteinExistence type="predicted"/>
<name>A0A4R5KXT0_9BACL</name>
<evidence type="ECO:0000313" key="3">
    <source>
        <dbReference type="Proteomes" id="UP000295636"/>
    </source>
</evidence>